<keyword evidence="3 8" id="KW-0238">DNA-binding</keyword>
<accession>A0A8C4N943</accession>
<evidence type="ECO:0000256" key="5">
    <source>
        <dbReference type="ARBA" id="ARBA00023163"/>
    </source>
</evidence>
<keyword evidence="4 8" id="KW-0371">Homeobox</keyword>
<comment type="similarity">
    <text evidence="7">Belongs to the TALE/TGIF homeobox family.</text>
</comment>
<dbReference type="Gene3D" id="1.10.10.60">
    <property type="entry name" value="Homeodomain-like"/>
    <property type="match status" value="1"/>
</dbReference>
<evidence type="ECO:0000256" key="6">
    <source>
        <dbReference type="ARBA" id="ARBA00023242"/>
    </source>
</evidence>
<dbReference type="InterPro" id="IPR008422">
    <property type="entry name" value="KN_HD"/>
</dbReference>
<reference evidence="11" key="2">
    <citation type="submission" date="2025-09" db="UniProtKB">
        <authorList>
            <consortium name="Ensembl"/>
        </authorList>
    </citation>
    <scope>IDENTIFICATION</scope>
</reference>
<feature type="domain" description="Homeobox" evidence="10">
    <location>
        <begin position="26"/>
        <end position="89"/>
    </location>
</feature>
<reference evidence="11" key="1">
    <citation type="submission" date="2025-08" db="UniProtKB">
        <authorList>
            <consortium name="Ensembl"/>
        </authorList>
    </citation>
    <scope>IDENTIFICATION</scope>
</reference>
<dbReference type="FunFam" id="1.10.10.60:FF:000059">
    <property type="entry name" value="TGFB-induced factor homeobox 1"/>
    <property type="match status" value="1"/>
</dbReference>
<dbReference type="GO" id="GO:0006355">
    <property type="term" value="P:regulation of DNA-templated transcription"/>
    <property type="evidence" value="ECO:0007669"/>
    <property type="project" value="InterPro"/>
</dbReference>
<protein>
    <submittedName>
        <fullName evidence="11">TGFB-induced factor homeobox 1</fullName>
    </submittedName>
</protein>
<dbReference type="InterPro" id="IPR050224">
    <property type="entry name" value="TALE_homeobox"/>
</dbReference>
<keyword evidence="5" id="KW-0804">Transcription</keyword>
<keyword evidence="2" id="KW-0805">Transcription regulation</keyword>
<feature type="DNA-binding region" description="Homeobox" evidence="8">
    <location>
        <begin position="28"/>
        <end position="90"/>
    </location>
</feature>
<keyword evidence="12" id="KW-1185">Reference proteome</keyword>
<dbReference type="InterPro" id="IPR009057">
    <property type="entry name" value="Homeodomain-like_sf"/>
</dbReference>
<organism evidence="11 12">
    <name type="scientific">Eptatretus burgeri</name>
    <name type="common">Inshore hagfish</name>
    <dbReference type="NCBI Taxonomy" id="7764"/>
    <lineage>
        <taxon>Eukaryota</taxon>
        <taxon>Metazoa</taxon>
        <taxon>Chordata</taxon>
        <taxon>Craniata</taxon>
        <taxon>Vertebrata</taxon>
        <taxon>Cyclostomata</taxon>
        <taxon>Myxini</taxon>
        <taxon>Myxiniformes</taxon>
        <taxon>Myxinidae</taxon>
        <taxon>Eptatretinae</taxon>
        <taxon>Eptatretus</taxon>
    </lineage>
</organism>
<dbReference type="GO" id="GO:0005634">
    <property type="term" value="C:nucleus"/>
    <property type="evidence" value="ECO:0007669"/>
    <property type="project" value="UniProtKB-SubCell"/>
</dbReference>
<dbReference type="AlphaFoldDB" id="A0A8C4N943"/>
<evidence type="ECO:0000256" key="4">
    <source>
        <dbReference type="ARBA" id="ARBA00023155"/>
    </source>
</evidence>
<dbReference type="SUPFAM" id="SSF46689">
    <property type="entry name" value="Homeodomain-like"/>
    <property type="match status" value="1"/>
</dbReference>
<evidence type="ECO:0000256" key="8">
    <source>
        <dbReference type="PROSITE-ProRule" id="PRU00108"/>
    </source>
</evidence>
<proteinExistence type="inferred from homology"/>
<keyword evidence="6 8" id="KW-0539">Nucleus</keyword>
<dbReference type="Pfam" id="PF05920">
    <property type="entry name" value="Homeobox_KN"/>
    <property type="match status" value="1"/>
</dbReference>
<evidence type="ECO:0000259" key="10">
    <source>
        <dbReference type="PROSITE" id="PS50071"/>
    </source>
</evidence>
<dbReference type="Proteomes" id="UP000694388">
    <property type="component" value="Unplaced"/>
</dbReference>
<comment type="subcellular location">
    <subcellularLocation>
        <location evidence="1 8">Nucleus</location>
    </subcellularLocation>
</comment>
<evidence type="ECO:0000313" key="11">
    <source>
        <dbReference type="Ensembl" id="ENSEBUP00000003179.1"/>
    </source>
</evidence>
<evidence type="ECO:0000256" key="3">
    <source>
        <dbReference type="ARBA" id="ARBA00023125"/>
    </source>
</evidence>
<evidence type="ECO:0000256" key="2">
    <source>
        <dbReference type="ARBA" id="ARBA00023015"/>
    </source>
</evidence>
<dbReference type="CDD" id="cd00086">
    <property type="entry name" value="homeodomain"/>
    <property type="match status" value="1"/>
</dbReference>
<dbReference type="PROSITE" id="PS50071">
    <property type="entry name" value="HOMEOBOX_2"/>
    <property type="match status" value="1"/>
</dbReference>
<dbReference type="Ensembl" id="ENSEBUT00000003543.1">
    <property type="protein sequence ID" value="ENSEBUP00000003179.1"/>
    <property type="gene ID" value="ENSEBUG00000002347.1"/>
</dbReference>
<dbReference type="InterPro" id="IPR001356">
    <property type="entry name" value="HD"/>
</dbReference>
<dbReference type="SMART" id="SM00389">
    <property type="entry name" value="HOX"/>
    <property type="match status" value="1"/>
</dbReference>
<feature type="region of interest" description="Disordered" evidence="9">
    <location>
        <begin position="1"/>
        <end position="24"/>
    </location>
</feature>
<evidence type="ECO:0000256" key="1">
    <source>
        <dbReference type="ARBA" id="ARBA00004123"/>
    </source>
</evidence>
<dbReference type="GeneTree" id="ENSGT00940000155230"/>
<dbReference type="PANTHER" id="PTHR11850">
    <property type="entry name" value="HOMEOBOX PROTEIN TRANSCRIPTION FACTORS"/>
    <property type="match status" value="1"/>
</dbReference>
<sequence length="332" mass="35746">MRTKFKRGRPSSETNEDEELSAGWPQVRRKARGNLPAEAVRLLRAWLFEHRYNAYPSETEKRSLAQETNLTVLQVCNWFINARRRVLPEILRRDGQDPGHFTLGRKVCSRPIADDFVPNDEPAKIQSSLSTTSTSSSTSTFSCSVPCSPVATASTSHRPSVIRHTTSDTAVVPPSQLPSVPNPLHPGISVSVPLTTPVLVPPNLPVSVLPASPVPASQASAALVNFLLAAAVCDRAGNIDLPWPLQYDRLVSKSPAMRTTEEPAVDIGSSGSNSMTISSMGVTLGRPVNALINAFNTPPPTPPEPAQDFSGFHMLVDVALKQAGVIDGSCWS</sequence>
<evidence type="ECO:0000256" key="9">
    <source>
        <dbReference type="SAM" id="MobiDB-lite"/>
    </source>
</evidence>
<evidence type="ECO:0000313" key="12">
    <source>
        <dbReference type="Proteomes" id="UP000694388"/>
    </source>
</evidence>
<dbReference type="OMA" id="ICHTTVN"/>
<dbReference type="GO" id="GO:0003677">
    <property type="term" value="F:DNA binding"/>
    <property type="evidence" value="ECO:0007669"/>
    <property type="project" value="UniProtKB-UniRule"/>
</dbReference>
<evidence type="ECO:0000256" key="7">
    <source>
        <dbReference type="ARBA" id="ARBA00038021"/>
    </source>
</evidence>
<name>A0A8C4N943_EPTBU</name>